<reference evidence="4" key="1">
    <citation type="journal article" date="2019" name="Int. J. Syst. Evol. Microbiol.">
        <title>The Global Catalogue of Microorganisms (GCM) 10K type strain sequencing project: providing services to taxonomists for standard genome sequencing and annotation.</title>
        <authorList>
            <consortium name="The Broad Institute Genomics Platform"/>
            <consortium name="The Broad Institute Genome Sequencing Center for Infectious Disease"/>
            <person name="Wu L."/>
            <person name="Ma J."/>
        </authorList>
    </citation>
    <scope>NUCLEOTIDE SEQUENCE [LARGE SCALE GENOMIC DNA]</scope>
    <source>
        <strain evidence="4">CGMCC 1.7693</strain>
    </source>
</reference>
<dbReference type="InterPro" id="IPR029149">
    <property type="entry name" value="Creatin/AminoP/Spt16_N"/>
</dbReference>
<evidence type="ECO:0000259" key="2">
    <source>
        <dbReference type="Pfam" id="PF01321"/>
    </source>
</evidence>
<dbReference type="SUPFAM" id="SSF55920">
    <property type="entry name" value="Creatinase/aminopeptidase"/>
    <property type="match status" value="1"/>
</dbReference>
<sequence>MTQQYNYKNAQLIELDAPAPDCTETPIMIDDKTMQQRREKVLQEMRRDELDALLIYADVEHGGNFEYLVGFIPRFEEALLVLHSNGDAFLVLGNENYNKVQYSRISAQGIHCPHFSLPNQPMEPHHTISSVLQEAGMKKAMKIGMAGWKHFTSSVEDNQNLFDIPSFIVDAVREIIEKEGSITNKTDIFIAGERGVRRVNSANEIAHYEFGASLASDCVLRTMDKLELGISEMQLGNELNAYGQRNNVVTIASTGKRFEKGNLYPTQEKVKLGDAISLTVGYKGGLSSRSGYAVMNRSELLHSKKDYVEDLAAPYYTAITAWLENIQVGMTGGDMYNLVNHVLPQEEYHWGLCPGHLTADEEWLSSPIYENSDELIKSGMIFQTDIIPRVAGYDGVSVESTVAIADGDLKQKIREEYPALWERIIKRQKYIKDMLGINLSENVLPLCSTVAYLRPYLLNKRLVFHYDHSG</sequence>
<dbReference type="InterPro" id="IPR000587">
    <property type="entry name" value="Creatinase_N"/>
</dbReference>
<dbReference type="Gene3D" id="3.40.350.10">
    <property type="entry name" value="Creatinase/prolidase N-terminal domain"/>
    <property type="match status" value="1"/>
</dbReference>
<proteinExistence type="predicted"/>
<dbReference type="Gene3D" id="3.90.230.10">
    <property type="entry name" value="Creatinase/methionine aminopeptidase superfamily"/>
    <property type="match status" value="1"/>
</dbReference>
<dbReference type="Pfam" id="PF00557">
    <property type="entry name" value="Peptidase_M24"/>
    <property type="match status" value="1"/>
</dbReference>
<organism evidence="3 4">
    <name type="scientific">Oceanobacillus neutriphilus</name>
    <dbReference type="NCBI Taxonomy" id="531815"/>
    <lineage>
        <taxon>Bacteria</taxon>
        <taxon>Bacillati</taxon>
        <taxon>Bacillota</taxon>
        <taxon>Bacilli</taxon>
        <taxon>Bacillales</taxon>
        <taxon>Bacillaceae</taxon>
        <taxon>Oceanobacillus</taxon>
    </lineage>
</organism>
<feature type="domain" description="Peptidase M24" evidence="1">
    <location>
        <begin position="212"/>
        <end position="404"/>
    </location>
</feature>
<evidence type="ECO:0000313" key="3">
    <source>
        <dbReference type="EMBL" id="GGP07745.1"/>
    </source>
</evidence>
<dbReference type="PANTHER" id="PTHR46112:SF2">
    <property type="entry name" value="XAA-PRO AMINOPEPTIDASE P-RELATED"/>
    <property type="match status" value="1"/>
</dbReference>
<dbReference type="SUPFAM" id="SSF53092">
    <property type="entry name" value="Creatinase/prolidase N-terminal domain"/>
    <property type="match status" value="1"/>
</dbReference>
<dbReference type="InterPro" id="IPR036005">
    <property type="entry name" value="Creatinase/aminopeptidase-like"/>
</dbReference>
<evidence type="ECO:0000259" key="1">
    <source>
        <dbReference type="Pfam" id="PF00557"/>
    </source>
</evidence>
<dbReference type="CDD" id="cd01066">
    <property type="entry name" value="APP_MetAP"/>
    <property type="match status" value="1"/>
</dbReference>
<keyword evidence="4" id="KW-1185">Reference proteome</keyword>
<dbReference type="InterPro" id="IPR000994">
    <property type="entry name" value="Pept_M24"/>
</dbReference>
<comment type="caution">
    <text evidence="3">The sequence shown here is derived from an EMBL/GenBank/DDBJ whole genome shotgun (WGS) entry which is preliminary data.</text>
</comment>
<feature type="domain" description="Creatinase N-terminal" evidence="2">
    <location>
        <begin position="37"/>
        <end position="145"/>
    </location>
</feature>
<dbReference type="EMBL" id="BMLW01000001">
    <property type="protein sequence ID" value="GGP07745.1"/>
    <property type="molecule type" value="Genomic_DNA"/>
</dbReference>
<protein>
    <recommendedName>
        <fullName evidence="5">Xaa-Pro aminopeptidase</fullName>
    </recommendedName>
</protein>
<accession>A0ABQ2NQ49</accession>
<evidence type="ECO:0000313" key="4">
    <source>
        <dbReference type="Proteomes" id="UP000641206"/>
    </source>
</evidence>
<dbReference type="PANTHER" id="PTHR46112">
    <property type="entry name" value="AMINOPEPTIDASE"/>
    <property type="match status" value="1"/>
</dbReference>
<gene>
    <name evidence="3" type="ORF">GCM10011346_04950</name>
</gene>
<dbReference type="Pfam" id="PF01321">
    <property type="entry name" value="Creatinase_N"/>
    <property type="match status" value="1"/>
</dbReference>
<dbReference type="Proteomes" id="UP000641206">
    <property type="component" value="Unassembled WGS sequence"/>
</dbReference>
<dbReference type="InterPro" id="IPR050659">
    <property type="entry name" value="Peptidase_M24B"/>
</dbReference>
<dbReference type="RefSeq" id="WP_188732892.1">
    <property type="nucleotide sequence ID" value="NZ_BMLW01000001.1"/>
</dbReference>
<name>A0ABQ2NQ49_9BACI</name>
<evidence type="ECO:0008006" key="5">
    <source>
        <dbReference type="Google" id="ProtNLM"/>
    </source>
</evidence>